<reference evidence="1 2" key="1">
    <citation type="submission" date="2020-11" db="EMBL/GenBank/DDBJ databases">
        <title>Taxonomic investigation of Rahnella strains.</title>
        <authorList>
            <person name="Lee S.D."/>
        </authorList>
    </citation>
    <scope>NUCLEOTIDE SEQUENCE [LARGE SCALE GENOMIC DNA]</scope>
    <source>
        <strain evidence="1 2">SAP-17</strain>
    </source>
</reference>
<accession>A0ABS0E6V1</accession>
<proteinExistence type="predicted"/>
<dbReference type="Proteomes" id="UP000636811">
    <property type="component" value="Unassembled WGS sequence"/>
</dbReference>
<dbReference type="RefSeq" id="WP_195814902.1">
    <property type="nucleotide sequence ID" value="NZ_JADOBI010000006.1"/>
</dbReference>
<sequence length="262" mass="28560">MQLPVVSVGYLAAGRLAQRLRVHSRFRHAMNFMAADGHLLTLLDACRYPNLPDAVRLQLPHGWDWREMTGAMDGLEKAVIWQPERALAQTGEQPAHHAALAEALQKQPVESALMLLPGGDSTKRQPLLSAQSSAQALTAQVAQLIGFGNGLTPDGDDYLLGYLAALWRWQDTPLIAGHFRLMREIITGQLNRTNDISAHYLGRAAHGHFSEPVCDLMMLLTQQASNGQIQTAARNVMQFGASSGADCLAGMLHGIRTIQTAL</sequence>
<comment type="caution">
    <text evidence="1">The sequence shown here is derived from an EMBL/GenBank/DDBJ whole genome shotgun (WGS) entry which is preliminary data.</text>
</comment>
<dbReference type="InterPro" id="IPR021530">
    <property type="entry name" value="AllH-like"/>
</dbReference>
<dbReference type="EMBL" id="JADOBI010000006">
    <property type="protein sequence ID" value="MBF7980833.1"/>
    <property type="molecule type" value="Genomic_DNA"/>
</dbReference>
<gene>
    <name evidence="1" type="ORF">IV433_15575</name>
</gene>
<evidence type="ECO:0000313" key="2">
    <source>
        <dbReference type="Proteomes" id="UP000636811"/>
    </source>
</evidence>
<evidence type="ECO:0000313" key="1">
    <source>
        <dbReference type="EMBL" id="MBF7980833.1"/>
    </source>
</evidence>
<organism evidence="1 2">
    <name type="scientific">Rahnella laticis</name>
    <dbReference type="NCBI Taxonomy" id="2787622"/>
    <lineage>
        <taxon>Bacteria</taxon>
        <taxon>Pseudomonadati</taxon>
        <taxon>Pseudomonadota</taxon>
        <taxon>Gammaproteobacteria</taxon>
        <taxon>Enterobacterales</taxon>
        <taxon>Yersiniaceae</taxon>
        <taxon>Rahnella</taxon>
    </lineage>
</organism>
<protein>
    <submittedName>
        <fullName evidence="1">DUF2877 domain-containing protein</fullName>
    </submittedName>
</protein>
<dbReference type="Pfam" id="PF11392">
    <property type="entry name" value="AllH"/>
    <property type="match status" value="1"/>
</dbReference>
<name>A0ABS0E6V1_9GAMM</name>
<keyword evidence="2" id="KW-1185">Reference proteome</keyword>